<dbReference type="GO" id="GO:0008199">
    <property type="term" value="F:ferric iron binding"/>
    <property type="evidence" value="ECO:0007669"/>
    <property type="project" value="InterPro"/>
</dbReference>
<keyword evidence="3" id="KW-0479">Metal-binding</keyword>
<keyword evidence="6" id="KW-0408">Iron</keyword>
<dbReference type="AlphaFoldDB" id="A0A9X2A1X0"/>
<dbReference type="Pfam" id="PF00775">
    <property type="entry name" value="Dioxygenase_C"/>
    <property type="match status" value="1"/>
</dbReference>
<feature type="domain" description="Intradiol ring-cleavage dioxygenases" evidence="7">
    <location>
        <begin position="110"/>
        <end position="291"/>
    </location>
</feature>
<evidence type="ECO:0000256" key="5">
    <source>
        <dbReference type="ARBA" id="ARBA00023002"/>
    </source>
</evidence>
<evidence type="ECO:0000256" key="1">
    <source>
        <dbReference type="ARBA" id="ARBA00001965"/>
    </source>
</evidence>
<keyword evidence="10" id="KW-1185">Reference proteome</keyword>
<evidence type="ECO:0000256" key="4">
    <source>
        <dbReference type="ARBA" id="ARBA00022964"/>
    </source>
</evidence>
<dbReference type="SUPFAM" id="SSF49482">
    <property type="entry name" value="Aromatic compound dioxygenase"/>
    <property type="match status" value="1"/>
</dbReference>
<feature type="domain" description="Catechol dioxygenase N-terminal" evidence="8">
    <location>
        <begin position="30"/>
        <end position="103"/>
    </location>
</feature>
<dbReference type="GO" id="GO:0018576">
    <property type="term" value="F:catechol 1,2-dioxygenase activity"/>
    <property type="evidence" value="ECO:0007669"/>
    <property type="project" value="InterPro"/>
</dbReference>
<dbReference type="InterPro" id="IPR000627">
    <property type="entry name" value="Intradiol_dOase_C"/>
</dbReference>
<evidence type="ECO:0000256" key="6">
    <source>
        <dbReference type="ARBA" id="ARBA00023004"/>
    </source>
</evidence>
<keyword evidence="4" id="KW-0223">Dioxygenase</keyword>
<accession>A0A9X2A1X0</accession>
<reference evidence="9" key="1">
    <citation type="submission" date="2022-01" db="EMBL/GenBank/DDBJ databases">
        <title>Genome sequence and assembly of Parabukholderia sp. RG36.</title>
        <authorList>
            <person name="Chhetri G."/>
        </authorList>
    </citation>
    <scope>NUCLEOTIDE SEQUENCE</scope>
    <source>
        <strain evidence="9">RG36</strain>
    </source>
</reference>
<dbReference type="PANTHER" id="PTHR33711:SF7">
    <property type="entry name" value="INTRADIOL RING-CLEAVAGE DIOXYGENASES DOMAIN-CONTAINING PROTEIN-RELATED"/>
    <property type="match status" value="1"/>
</dbReference>
<name>A0A9X2A1X0_9BURK</name>
<sequence length="304" mass="32839">MANSDQPGGIINDVASVTSIVKAAMSGTRDPRLKEILDALVEHGHAFLQQVRLTDAEFEQGLAFVRAVGQACNERHNEVVLLADVLGFSTLVALLNNADESGRTPGALLGPFYRGGSPEYENGRCIACEGSPGAALFVHARVLDTSGRPVQDATVDVWQASPVGLYENQDASQPEHNLRGRFRTGADGMFTFRSVRPAGYPVPTDGPVGAMLAAQQRHPYRPAHLHFAIFAEGHATLVSQVFADDSEHLDSDVVFGVNRRLVGTFEHHEAGTGPHGDHREAYYTLDFDFILAEGTPTYPTPPIQ</sequence>
<proteinExistence type="inferred from homology"/>
<gene>
    <name evidence="9" type="ORF">L5014_33470</name>
</gene>
<dbReference type="GO" id="GO:0009712">
    <property type="term" value="P:catechol-containing compound metabolic process"/>
    <property type="evidence" value="ECO:0007669"/>
    <property type="project" value="InterPro"/>
</dbReference>
<dbReference type="PANTHER" id="PTHR33711">
    <property type="entry name" value="DIOXYGENASE, PUTATIVE (AFU_ORTHOLOGUE AFUA_2G02910)-RELATED"/>
    <property type="match status" value="1"/>
</dbReference>
<evidence type="ECO:0000313" key="9">
    <source>
        <dbReference type="EMBL" id="MCG5078186.1"/>
    </source>
</evidence>
<evidence type="ECO:0000259" key="8">
    <source>
        <dbReference type="Pfam" id="PF04444"/>
    </source>
</evidence>
<dbReference type="Proteomes" id="UP001139308">
    <property type="component" value="Unassembled WGS sequence"/>
</dbReference>
<dbReference type="InterPro" id="IPR050770">
    <property type="entry name" value="Intradiol_RC_Dioxygenase"/>
</dbReference>
<protein>
    <submittedName>
        <fullName evidence="9">Catechol 1,2-dioxygenase</fullName>
    </submittedName>
</protein>
<dbReference type="InterPro" id="IPR007535">
    <property type="entry name" value="Catechol_dOase_N"/>
</dbReference>
<comment type="similarity">
    <text evidence="2">Belongs to the intradiol ring-cleavage dioxygenase family.</text>
</comment>
<keyword evidence="5" id="KW-0560">Oxidoreductase</keyword>
<dbReference type="Gene3D" id="2.60.130.10">
    <property type="entry name" value="Aromatic compound dioxygenase"/>
    <property type="match status" value="1"/>
</dbReference>
<evidence type="ECO:0000313" key="10">
    <source>
        <dbReference type="Proteomes" id="UP001139308"/>
    </source>
</evidence>
<dbReference type="Pfam" id="PF04444">
    <property type="entry name" value="Dioxygenase_N"/>
    <property type="match status" value="1"/>
</dbReference>
<organism evidence="9 10">
    <name type="scientific">Paraburkholderia tagetis</name>
    <dbReference type="NCBI Taxonomy" id="2913261"/>
    <lineage>
        <taxon>Bacteria</taxon>
        <taxon>Pseudomonadati</taxon>
        <taxon>Pseudomonadota</taxon>
        <taxon>Betaproteobacteria</taxon>
        <taxon>Burkholderiales</taxon>
        <taxon>Burkholderiaceae</taxon>
        <taxon>Paraburkholderia</taxon>
    </lineage>
</organism>
<evidence type="ECO:0000256" key="3">
    <source>
        <dbReference type="ARBA" id="ARBA00022723"/>
    </source>
</evidence>
<evidence type="ECO:0000256" key="2">
    <source>
        <dbReference type="ARBA" id="ARBA00007825"/>
    </source>
</evidence>
<dbReference type="EMBL" id="JAKLJA010000052">
    <property type="protein sequence ID" value="MCG5078186.1"/>
    <property type="molecule type" value="Genomic_DNA"/>
</dbReference>
<comment type="cofactor">
    <cofactor evidence="1">
        <name>Fe(3+)</name>
        <dbReference type="ChEBI" id="CHEBI:29034"/>
    </cofactor>
</comment>
<dbReference type="RefSeq" id="WP_238468151.1">
    <property type="nucleotide sequence ID" value="NZ_JAKLJA010000052.1"/>
</dbReference>
<comment type="caution">
    <text evidence="9">The sequence shown here is derived from an EMBL/GenBank/DDBJ whole genome shotgun (WGS) entry which is preliminary data.</text>
</comment>
<evidence type="ECO:0000259" key="7">
    <source>
        <dbReference type="Pfam" id="PF00775"/>
    </source>
</evidence>
<dbReference type="InterPro" id="IPR015889">
    <property type="entry name" value="Intradiol_dOase_core"/>
</dbReference>